<sequence length="406" mass="42647">MTGAAPVKPQTAPSASIATPEGTPLAAASDPVALAAELIRAPSVTPHADDALELVVKRLEAAGYRAERLIFETGGVPIPNLYARIGTESPNLCFAGHVDVVPEGDAAQWHHAPFAGTVEDGVLHGRGAVDMKGAVAAFLSAALAFGRPAKGSLSFLITGDEEGPALDGTVKVVEWLKAKGETIDHCLLGEPTNPDALGDAFKVGRRGSLSGILTVKGVQGHVAYPHLADNPIPRLLKLIGELTAAPLDHGSDFFPPSNLEVVSVDVGNPVFNLIPAQATARFNVRFNDHFSLATLKSEIIRRIDGAGLTYDLEFQTGASQSFLTAPGPFTDLVAGAVEEVTGRRPEPSTSGGTSDARFIKDICPVVEFGLVGRTMHKVDEATPVKDLHALTAIYSRIIARYFSTFA</sequence>
<dbReference type="PROSITE" id="PS00759">
    <property type="entry name" value="ARGE_DAPE_CPG2_2"/>
    <property type="match status" value="1"/>
</dbReference>
<name>A0ABW6ZZN8_9HYPH</name>
<keyword evidence="11 15" id="KW-0457">Lysine biosynthesis</keyword>
<dbReference type="InterPro" id="IPR011650">
    <property type="entry name" value="Peptidase_M20_dimer"/>
</dbReference>
<evidence type="ECO:0000256" key="4">
    <source>
        <dbReference type="ARBA" id="ARBA00011921"/>
    </source>
</evidence>
<protein>
    <recommendedName>
        <fullName evidence="5 15">Succinyl-diaminopimelate desuccinylase</fullName>
        <shortName evidence="15">SDAP desuccinylase</shortName>
        <ecNumber evidence="4 15">3.5.1.18</ecNumber>
    </recommendedName>
    <alternativeName>
        <fullName evidence="13 15">N-succinyl-LL-2,6-diaminoheptanedioate amidohydrolase</fullName>
    </alternativeName>
</protein>
<feature type="binding site" evidence="15">
    <location>
        <position position="97"/>
    </location>
    <ligand>
        <name>Zn(2+)</name>
        <dbReference type="ChEBI" id="CHEBI:29105"/>
        <label>1</label>
    </ligand>
</feature>
<reference evidence="18 19" key="1">
    <citation type="submission" date="2024-02" db="EMBL/GenBank/DDBJ databases">
        <title>Expansion and revision of Xanthobacter and proposal of Roseixanthobacter gen. nov.</title>
        <authorList>
            <person name="Soltysiak M.P.M."/>
            <person name="Jalihal A."/>
            <person name="Ory A."/>
            <person name="Chrisophersen C."/>
            <person name="Lee A.D."/>
            <person name="Boulton J."/>
            <person name="Springer M."/>
        </authorList>
    </citation>
    <scope>NUCLEOTIDE SEQUENCE [LARGE SCALE GENOMIC DNA]</scope>
    <source>
        <strain evidence="18 19">23A</strain>
    </source>
</reference>
<comment type="subunit">
    <text evidence="3 15">Homodimer.</text>
</comment>
<feature type="domain" description="Peptidase M20 dimerisation" evidence="17">
    <location>
        <begin position="203"/>
        <end position="305"/>
    </location>
</feature>
<dbReference type="InterPro" id="IPR005941">
    <property type="entry name" value="DapE_proteobac"/>
</dbReference>
<dbReference type="SUPFAM" id="SSF53187">
    <property type="entry name" value="Zn-dependent exopeptidases"/>
    <property type="match status" value="1"/>
</dbReference>
<keyword evidence="19" id="KW-1185">Reference proteome</keyword>
<evidence type="ECO:0000256" key="14">
    <source>
        <dbReference type="ARBA" id="ARBA00051301"/>
    </source>
</evidence>
<evidence type="ECO:0000259" key="17">
    <source>
        <dbReference type="Pfam" id="PF07687"/>
    </source>
</evidence>
<evidence type="ECO:0000256" key="7">
    <source>
        <dbReference type="ARBA" id="ARBA00022723"/>
    </source>
</evidence>
<feature type="binding site" evidence="15">
    <location>
        <position position="130"/>
    </location>
    <ligand>
        <name>Zn(2+)</name>
        <dbReference type="ChEBI" id="CHEBI:29105"/>
        <label>2</label>
    </ligand>
</feature>
<evidence type="ECO:0000313" key="19">
    <source>
        <dbReference type="Proteomes" id="UP001604002"/>
    </source>
</evidence>
<organism evidence="18 19">
    <name type="scientific">Xanthobacter oligotrophicus</name>
    <dbReference type="NCBI Taxonomy" id="2607286"/>
    <lineage>
        <taxon>Bacteria</taxon>
        <taxon>Pseudomonadati</taxon>
        <taxon>Pseudomonadota</taxon>
        <taxon>Alphaproteobacteria</taxon>
        <taxon>Hyphomicrobiales</taxon>
        <taxon>Xanthobacteraceae</taxon>
        <taxon>Xanthobacter</taxon>
    </lineage>
</organism>
<dbReference type="InterPro" id="IPR001261">
    <property type="entry name" value="ArgE/DapE_CS"/>
</dbReference>
<dbReference type="InterPro" id="IPR050072">
    <property type="entry name" value="Peptidase_M20A"/>
</dbReference>
<evidence type="ECO:0000256" key="15">
    <source>
        <dbReference type="HAMAP-Rule" id="MF_01690"/>
    </source>
</evidence>
<evidence type="ECO:0000256" key="11">
    <source>
        <dbReference type="ARBA" id="ARBA00023154"/>
    </source>
</evidence>
<accession>A0ABW6ZZN8</accession>
<evidence type="ECO:0000256" key="13">
    <source>
        <dbReference type="ARBA" id="ARBA00031891"/>
    </source>
</evidence>
<feature type="active site" evidence="15">
    <location>
        <position position="99"/>
    </location>
</feature>
<dbReference type="Proteomes" id="UP001604002">
    <property type="component" value="Unassembled WGS sequence"/>
</dbReference>
<dbReference type="EMBL" id="JBAFVH010000007">
    <property type="protein sequence ID" value="MFG1373217.1"/>
    <property type="molecule type" value="Genomic_DNA"/>
</dbReference>
<comment type="cofactor">
    <cofactor evidence="15">
        <name>Zn(2+)</name>
        <dbReference type="ChEBI" id="CHEBI:29105"/>
    </cofactor>
    <cofactor evidence="15">
        <name>Co(2+)</name>
        <dbReference type="ChEBI" id="CHEBI:48828"/>
    </cofactor>
    <text evidence="15">Binds 2 Zn(2+) or Co(2+) ions per subunit.</text>
</comment>
<feature type="binding site" evidence="15">
    <location>
        <position position="130"/>
    </location>
    <ligand>
        <name>Zn(2+)</name>
        <dbReference type="ChEBI" id="CHEBI:29105"/>
        <label>1</label>
    </ligand>
</feature>
<feature type="active site" description="Proton acceptor" evidence="15">
    <location>
        <position position="161"/>
    </location>
</feature>
<keyword evidence="12 15" id="KW-0170">Cobalt</keyword>
<gene>
    <name evidence="15 18" type="primary">dapE</name>
    <name evidence="18" type="ORF">V5F32_13665</name>
</gene>
<dbReference type="Gene3D" id="3.40.630.10">
    <property type="entry name" value="Zn peptidases"/>
    <property type="match status" value="2"/>
</dbReference>
<dbReference type="Pfam" id="PF07687">
    <property type="entry name" value="M20_dimer"/>
    <property type="match status" value="1"/>
</dbReference>
<comment type="catalytic activity">
    <reaction evidence="14 15">
        <text>N-succinyl-(2S,6S)-2,6-diaminopimelate + H2O = (2S,6S)-2,6-diaminopimelate + succinate</text>
        <dbReference type="Rhea" id="RHEA:22608"/>
        <dbReference type="ChEBI" id="CHEBI:15377"/>
        <dbReference type="ChEBI" id="CHEBI:30031"/>
        <dbReference type="ChEBI" id="CHEBI:57609"/>
        <dbReference type="ChEBI" id="CHEBI:58087"/>
        <dbReference type="EC" id="3.5.1.18"/>
    </reaction>
</comment>
<dbReference type="PANTHER" id="PTHR43808">
    <property type="entry name" value="ACETYLORNITHINE DEACETYLASE"/>
    <property type="match status" value="1"/>
</dbReference>
<keyword evidence="8 15" id="KW-0378">Hydrolase</keyword>
<evidence type="ECO:0000256" key="8">
    <source>
        <dbReference type="ARBA" id="ARBA00022801"/>
    </source>
</evidence>
<dbReference type="NCBIfam" id="NF009557">
    <property type="entry name" value="PRK13009.1"/>
    <property type="match status" value="1"/>
</dbReference>
<comment type="caution">
    <text evidence="18">The sequence shown here is derived from an EMBL/GenBank/DDBJ whole genome shotgun (WGS) entry which is preliminary data.</text>
</comment>
<dbReference type="EC" id="3.5.1.18" evidence="4 15"/>
<keyword evidence="6 15" id="KW-0028">Amino-acid biosynthesis</keyword>
<evidence type="ECO:0000256" key="3">
    <source>
        <dbReference type="ARBA" id="ARBA00011738"/>
    </source>
</evidence>
<feature type="binding site" evidence="15">
    <location>
        <position position="376"/>
    </location>
    <ligand>
        <name>Zn(2+)</name>
        <dbReference type="ChEBI" id="CHEBI:29105"/>
        <label>2</label>
    </ligand>
</feature>
<dbReference type="InterPro" id="IPR002933">
    <property type="entry name" value="Peptidase_M20"/>
</dbReference>
<evidence type="ECO:0000313" key="18">
    <source>
        <dbReference type="EMBL" id="MFG1373217.1"/>
    </source>
</evidence>
<feature type="region of interest" description="Disordered" evidence="16">
    <location>
        <begin position="1"/>
        <end position="23"/>
    </location>
</feature>
<feature type="binding site" evidence="15">
    <location>
        <position position="162"/>
    </location>
    <ligand>
        <name>Zn(2+)</name>
        <dbReference type="ChEBI" id="CHEBI:29105"/>
        <label>2</label>
    </ligand>
</feature>
<keyword evidence="7 15" id="KW-0479">Metal-binding</keyword>
<dbReference type="RefSeq" id="WP_393993013.1">
    <property type="nucleotide sequence ID" value="NZ_JBAFVH010000007.1"/>
</dbReference>
<dbReference type="Gene3D" id="3.30.70.360">
    <property type="match status" value="1"/>
</dbReference>
<comment type="function">
    <text evidence="15">Catalyzes the hydrolysis of N-succinyl-L,L-diaminopimelic acid (SDAP), forming succinate and LL-2,6-diaminopimelate (DAP), an intermediate involved in the bacterial biosynthesis of lysine and meso-diaminopimelic acid, an essential component of bacterial cell walls.</text>
</comment>
<dbReference type="HAMAP" id="MF_01690">
    <property type="entry name" value="DapE"/>
    <property type="match status" value="1"/>
</dbReference>
<evidence type="ECO:0000256" key="2">
    <source>
        <dbReference type="ARBA" id="ARBA00006746"/>
    </source>
</evidence>
<evidence type="ECO:0000256" key="10">
    <source>
        <dbReference type="ARBA" id="ARBA00022915"/>
    </source>
</evidence>
<feature type="binding site" evidence="15">
    <location>
        <position position="190"/>
    </location>
    <ligand>
        <name>Zn(2+)</name>
        <dbReference type="ChEBI" id="CHEBI:29105"/>
        <label>1</label>
    </ligand>
</feature>
<dbReference type="GO" id="GO:0009014">
    <property type="term" value="F:succinyl-diaminopimelate desuccinylase activity"/>
    <property type="evidence" value="ECO:0007669"/>
    <property type="project" value="UniProtKB-EC"/>
</dbReference>
<dbReference type="Pfam" id="PF01546">
    <property type="entry name" value="Peptidase_M20"/>
    <property type="match status" value="1"/>
</dbReference>
<dbReference type="SUPFAM" id="SSF55031">
    <property type="entry name" value="Bacterial exopeptidase dimerisation domain"/>
    <property type="match status" value="1"/>
</dbReference>
<dbReference type="NCBIfam" id="TIGR01246">
    <property type="entry name" value="dapE_proteo"/>
    <property type="match status" value="1"/>
</dbReference>
<comment type="similarity">
    <text evidence="2 15">Belongs to the peptidase M20A family. DapE subfamily.</text>
</comment>
<evidence type="ECO:0000256" key="12">
    <source>
        <dbReference type="ARBA" id="ARBA00023285"/>
    </source>
</evidence>
<keyword evidence="9 15" id="KW-0862">Zinc</keyword>
<evidence type="ECO:0000256" key="16">
    <source>
        <dbReference type="SAM" id="MobiDB-lite"/>
    </source>
</evidence>
<keyword evidence="10 15" id="KW-0220">Diaminopimelate biosynthesis</keyword>
<dbReference type="InterPro" id="IPR036264">
    <property type="entry name" value="Bact_exopeptidase_dim_dom"/>
</dbReference>
<evidence type="ECO:0000256" key="1">
    <source>
        <dbReference type="ARBA" id="ARBA00005130"/>
    </source>
</evidence>
<evidence type="ECO:0000256" key="5">
    <source>
        <dbReference type="ARBA" id="ARBA00022391"/>
    </source>
</evidence>
<proteinExistence type="inferred from homology"/>
<comment type="pathway">
    <text evidence="1 15">Amino-acid biosynthesis; L-lysine biosynthesis via DAP pathway; LL-2,6-diaminopimelate from (S)-tetrahydrodipicolinate (succinylase route): step 3/3.</text>
</comment>
<evidence type="ECO:0000256" key="9">
    <source>
        <dbReference type="ARBA" id="ARBA00022833"/>
    </source>
</evidence>
<evidence type="ECO:0000256" key="6">
    <source>
        <dbReference type="ARBA" id="ARBA00022605"/>
    </source>
</evidence>
<dbReference type="CDD" id="cd03891">
    <property type="entry name" value="M20_DapE_proteobac"/>
    <property type="match status" value="1"/>
</dbReference>
<dbReference type="PANTHER" id="PTHR43808:SF31">
    <property type="entry name" value="N-ACETYL-L-CITRULLINE DEACETYLASE"/>
    <property type="match status" value="1"/>
</dbReference>